<dbReference type="InterPro" id="IPR001845">
    <property type="entry name" value="HTH_ArsR_DNA-bd_dom"/>
</dbReference>
<dbReference type="InterPro" id="IPR036390">
    <property type="entry name" value="WH_DNA-bd_sf"/>
</dbReference>
<dbReference type="SUPFAM" id="SSF46785">
    <property type="entry name" value="Winged helix' DNA-binding domain"/>
    <property type="match status" value="1"/>
</dbReference>
<dbReference type="Gene3D" id="1.10.10.10">
    <property type="entry name" value="Winged helix-like DNA-binding domain superfamily/Winged helix DNA-binding domain"/>
    <property type="match status" value="1"/>
</dbReference>
<protein>
    <submittedName>
        <fullName evidence="5">DUF5937 family protein</fullName>
    </submittedName>
</protein>
<comment type="caution">
    <text evidence="5">The sequence shown here is derived from an EMBL/GenBank/DDBJ whole genome shotgun (WGS) entry which is preliminary data.</text>
</comment>
<dbReference type="RefSeq" id="WP_205118439.1">
    <property type="nucleotide sequence ID" value="NZ_JAFBCM010000001.1"/>
</dbReference>
<reference evidence="6" key="1">
    <citation type="journal article" date="2019" name="Int. J. Syst. Evol. Microbiol.">
        <title>The Global Catalogue of Microorganisms (GCM) 10K type strain sequencing project: providing services to taxonomists for standard genome sequencing and annotation.</title>
        <authorList>
            <consortium name="The Broad Institute Genomics Platform"/>
            <consortium name="The Broad Institute Genome Sequencing Center for Infectious Disease"/>
            <person name="Wu L."/>
            <person name="Ma J."/>
        </authorList>
    </citation>
    <scope>NUCLEOTIDE SEQUENCE [LARGE SCALE GENOMIC DNA]</scope>
    <source>
        <strain evidence="6">CGMCC 4.7241</strain>
    </source>
</reference>
<keyword evidence="3" id="KW-0804">Transcription</keyword>
<evidence type="ECO:0000256" key="1">
    <source>
        <dbReference type="ARBA" id="ARBA00023015"/>
    </source>
</evidence>
<evidence type="ECO:0000313" key="6">
    <source>
        <dbReference type="Proteomes" id="UP001595699"/>
    </source>
</evidence>
<dbReference type="Pfam" id="PF19361">
    <property type="entry name" value="DUF5937"/>
    <property type="match status" value="1"/>
</dbReference>
<gene>
    <name evidence="5" type="ORF">ACFOUW_11010</name>
</gene>
<dbReference type="InterPro" id="IPR036388">
    <property type="entry name" value="WH-like_DNA-bd_sf"/>
</dbReference>
<dbReference type="InterPro" id="IPR045981">
    <property type="entry name" value="DUF5937"/>
</dbReference>
<dbReference type="SMART" id="SM00418">
    <property type="entry name" value="HTH_ARSR"/>
    <property type="match status" value="1"/>
</dbReference>
<dbReference type="InterPro" id="IPR051011">
    <property type="entry name" value="Metal_resp_trans_reg"/>
</dbReference>
<feature type="domain" description="HTH arsR-type" evidence="4">
    <location>
        <begin position="251"/>
        <end position="326"/>
    </location>
</feature>
<dbReference type="Pfam" id="PF01022">
    <property type="entry name" value="HTH_5"/>
    <property type="match status" value="1"/>
</dbReference>
<dbReference type="PANTHER" id="PTHR43132:SF6">
    <property type="entry name" value="HTH-TYPE TRANSCRIPTIONAL REPRESSOR CZRA"/>
    <property type="match status" value="1"/>
</dbReference>
<sequence>MIQVRMSVMDLGRTRFAFSPLTECGESLYLLSSGNIHPLHKRWFDDVAPRLREVDLALLNAITPAHGWIASFFLDGATGPDTRIEDQLAHLADLSPGVLGEKIAKLWSGHPIPDRAKDVCRPGGARKIADALWDYWRAAIEPHWTTMRGVLEDDVAHRARTLSTNGMQTLLTGLHGEVSWGDQVMRIGERGFDDRDDETMDGAGMALLPSVFCWPHVVFHVDADRRANLVYPARGIGNLWGASPEEPDKSALGALLGRSRADILLALDVPRTTSDLAILLGQSPAAVSQHLSVLRRSAMATSWRAGRRVLYLRTDLAASVVEANSRTTRDSASSA</sequence>
<evidence type="ECO:0000256" key="3">
    <source>
        <dbReference type="ARBA" id="ARBA00023163"/>
    </source>
</evidence>
<dbReference type="EMBL" id="JBHRZH010000008">
    <property type="protein sequence ID" value="MFC3761372.1"/>
    <property type="molecule type" value="Genomic_DNA"/>
</dbReference>
<name>A0ABV7Y895_9ACTN</name>
<keyword evidence="6" id="KW-1185">Reference proteome</keyword>
<dbReference type="PANTHER" id="PTHR43132">
    <property type="entry name" value="ARSENICAL RESISTANCE OPERON REPRESSOR ARSR-RELATED"/>
    <property type="match status" value="1"/>
</dbReference>
<evidence type="ECO:0000313" key="5">
    <source>
        <dbReference type="EMBL" id="MFC3761372.1"/>
    </source>
</evidence>
<dbReference type="CDD" id="cd00090">
    <property type="entry name" value="HTH_ARSR"/>
    <property type="match status" value="1"/>
</dbReference>
<organism evidence="5 6">
    <name type="scientific">Tenggerimyces flavus</name>
    <dbReference type="NCBI Taxonomy" id="1708749"/>
    <lineage>
        <taxon>Bacteria</taxon>
        <taxon>Bacillati</taxon>
        <taxon>Actinomycetota</taxon>
        <taxon>Actinomycetes</taxon>
        <taxon>Propionibacteriales</taxon>
        <taxon>Nocardioidaceae</taxon>
        <taxon>Tenggerimyces</taxon>
    </lineage>
</organism>
<evidence type="ECO:0000256" key="2">
    <source>
        <dbReference type="ARBA" id="ARBA00023125"/>
    </source>
</evidence>
<keyword evidence="1" id="KW-0805">Transcription regulation</keyword>
<accession>A0ABV7Y895</accession>
<proteinExistence type="predicted"/>
<keyword evidence="2" id="KW-0238">DNA-binding</keyword>
<evidence type="ECO:0000259" key="4">
    <source>
        <dbReference type="SMART" id="SM00418"/>
    </source>
</evidence>
<dbReference type="Proteomes" id="UP001595699">
    <property type="component" value="Unassembled WGS sequence"/>
</dbReference>
<dbReference type="InterPro" id="IPR011991">
    <property type="entry name" value="ArsR-like_HTH"/>
</dbReference>